<sequence>APPDAAAAAACGPTGGARAGPDGARGASPAPLAPPAPPAPRLVRGFSGCGQESERLAALAASAVPGWAGVAPASVRVEVRSGEGVASVYRLSAEGVEPAQVALHVWGEDSDELLQKRTAVAAELMAAAGLAPPRLAHGGDWFLEPWVGLGEPALTEGLMATLGALVARVHSIPTDWYEPFRAPLCARMPALGSLPLGSHGWSWSAREYLLADLTPTCRSAWLGAECFAPRSALAARIVTAHGDCHRGNMLETSSGILLIDFEWSCVMCAAQDLAFVVRTCCDNNLPKKRAFVRAYSRACGASLSEQEVDDALFDCEVFSLSTHCGGPLELWEAHDDPEKWLAAFRKFEAFVLSARESPALRSRVLEVGIEQYVAELEWHLREGSPVFACAPHAAAHERLALGEDGAVFPEARRDLALGDGGGGQVRD</sequence>
<feature type="compositionally biased region" description="Low complexity" evidence="1">
    <location>
        <begin position="19"/>
        <end position="30"/>
    </location>
</feature>
<name>A0ABN9TX46_9DINO</name>
<feature type="domain" description="Aminoglycoside phosphotransferase" evidence="2">
    <location>
        <begin position="146"/>
        <end position="286"/>
    </location>
</feature>
<dbReference type="InterPro" id="IPR011009">
    <property type="entry name" value="Kinase-like_dom_sf"/>
</dbReference>
<dbReference type="Proteomes" id="UP001189429">
    <property type="component" value="Unassembled WGS sequence"/>
</dbReference>
<comment type="caution">
    <text evidence="3">The sequence shown here is derived from an EMBL/GenBank/DDBJ whole genome shotgun (WGS) entry which is preliminary data.</text>
</comment>
<feature type="non-terminal residue" evidence="3">
    <location>
        <position position="427"/>
    </location>
</feature>
<keyword evidence="4" id="KW-1185">Reference proteome</keyword>
<proteinExistence type="predicted"/>
<dbReference type="Gene3D" id="3.90.1200.10">
    <property type="match status" value="1"/>
</dbReference>
<reference evidence="3" key="1">
    <citation type="submission" date="2023-10" db="EMBL/GenBank/DDBJ databases">
        <authorList>
            <person name="Chen Y."/>
            <person name="Shah S."/>
            <person name="Dougan E. K."/>
            <person name="Thang M."/>
            <person name="Chan C."/>
        </authorList>
    </citation>
    <scope>NUCLEOTIDE SEQUENCE [LARGE SCALE GENOMIC DNA]</scope>
</reference>
<feature type="non-terminal residue" evidence="3">
    <location>
        <position position="1"/>
    </location>
</feature>
<evidence type="ECO:0000259" key="2">
    <source>
        <dbReference type="Pfam" id="PF01636"/>
    </source>
</evidence>
<organism evidence="3 4">
    <name type="scientific">Prorocentrum cordatum</name>
    <dbReference type="NCBI Taxonomy" id="2364126"/>
    <lineage>
        <taxon>Eukaryota</taxon>
        <taxon>Sar</taxon>
        <taxon>Alveolata</taxon>
        <taxon>Dinophyceae</taxon>
        <taxon>Prorocentrales</taxon>
        <taxon>Prorocentraceae</taxon>
        <taxon>Prorocentrum</taxon>
    </lineage>
</organism>
<evidence type="ECO:0000313" key="3">
    <source>
        <dbReference type="EMBL" id="CAK0850293.1"/>
    </source>
</evidence>
<dbReference type="SUPFAM" id="SSF56112">
    <property type="entry name" value="Protein kinase-like (PK-like)"/>
    <property type="match status" value="1"/>
</dbReference>
<dbReference type="EMBL" id="CAUYUJ010015136">
    <property type="protein sequence ID" value="CAK0850293.1"/>
    <property type="molecule type" value="Genomic_DNA"/>
</dbReference>
<feature type="region of interest" description="Disordered" evidence="1">
    <location>
        <begin position="1"/>
        <end position="38"/>
    </location>
</feature>
<evidence type="ECO:0000313" key="4">
    <source>
        <dbReference type="Proteomes" id="UP001189429"/>
    </source>
</evidence>
<evidence type="ECO:0000256" key="1">
    <source>
        <dbReference type="SAM" id="MobiDB-lite"/>
    </source>
</evidence>
<dbReference type="InterPro" id="IPR002575">
    <property type="entry name" value="Aminoglycoside_PTrfase"/>
</dbReference>
<gene>
    <name evidence="3" type="ORF">PCOR1329_LOCUS42726</name>
</gene>
<feature type="compositionally biased region" description="Low complexity" evidence="1">
    <location>
        <begin position="1"/>
        <end position="12"/>
    </location>
</feature>
<accession>A0ABN9TX46</accession>
<protein>
    <recommendedName>
        <fullName evidence="2">Aminoglycoside phosphotransferase domain-containing protein</fullName>
    </recommendedName>
</protein>
<dbReference type="Pfam" id="PF01636">
    <property type="entry name" value="APH"/>
    <property type="match status" value="1"/>
</dbReference>